<gene>
    <name evidence="6" type="ORF">ENP86_08795</name>
</gene>
<dbReference type="InterPro" id="IPR006638">
    <property type="entry name" value="Elp3/MiaA/NifB-like_rSAM"/>
</dbReference>
<accession>A0A7V0Z6L7</accession>
<dbReference type="CDD" id="cd01335">
    <property type="entry name" value="Radical_SAM"/>
    <property type="match status" value="1"/>
</dbReference>
<keyword evidence="2" id="KW-0479">Metal-binding</keyword>
<dbReference type="GO" id="GO:0003824">
    <property type="term" value="F:catalytic activity"/>
    <property type="evidence" value="ECO:0007669"/>
    <property type="project" value="InterPro"/>
</dbReference>
<evidence type="ECO:0000256" key="4">
    <source>
        <dbReference type="ARBA" id="ARBA00023014"/>
    </source>
</evidence>
<dbReference type="SFLD" id="SFLDG01067">
    <property type="entry name" value="SPASM/twitch_domain_containing"/>
    <property type="match status" value="1"/>
</dbReference>
<dbReference type="Pfam" id="PF04055">
    <property type="entry name" value="Radical_SAM"/>
    <property type="match status" value="1"/>
</dbReference>
<protein>
    <submittedName>
        <fullName evidence="6">Radical SAM protein</fullName>
    </submittedName>
</protein>
<keyword evidence="3" id="KW-0408">Iron</keyword>
<dbReference type="SMART" id="SM00729">
    <property type="entry name" value="Elp3"/>
    <property type="match status" value="1"/>
</dbReference>
<dbReference type="GO" id="GO:0046872">
    <property type="term" value="F:metal ion binding"/>
    <property type="evidence" value="ECO:0007669"/>
    <property type="project" value="UniProtKB-KW"/>
</dbReference>
<dbReference type="GO" id="GO:0051536">
    <property type="term" value="F:iron-sulfur cluster binding"/>
    <property type="evidence" value="ECO:0007669"/>
    <property type="project" value="UniProtKB-KW"/>
</dbReference>
<dbReference type="AlphaFoldDB" id="A0A7V0Z6L7"/>
<evidence type="ECO:0000259" key="5">
    <source>
        <dbReference type="PROSITE" id="PS51918"/>
    </source>
</evidence>
<evidence type="ECO:0000256" key="2">
    <source>
        <dbReference type="ARBA" id="ARBA00022723"/>
    </source>
</evidence>
<dbReference type="Gene3D" id="3.20.20.70">
    <property type="entry name" value="Aldolase class I"/>
    <property type="match status" value="1"/>
</dbReference>
<dbReference type="EMBL" id="DSKY01000021">
    <property type="protein sequence ID" value="HDY59631.1"/>
    <property type="molecule type" value="Genomic_DNA"/>
</dbReference>
<feature type="domain" description="Radical SAM core" evidence="5">
    <location>
        <begin position="109"/>
        <end position="328"/>
    </location>
</feature>
<name>A0A7V0Z6L7_UNCW3</name>
<evidence type="ECO:0000256" key="3">
    <source>
        <dbReference type="ARBA" id="ARBA00023004"/>
    </source>
</evidence>
<evidence type="ECO:0000256" key="1">
    <source>
        <dbReference type="ARBA" id="ARBA00022691"/>
    </source>
</evidence>
<dbReference type="InterPro" id="IPR013785">
    <property type="entry name" value="Aldolase_TIM"/>
</dbReference>
<dbReference type="SFLD" id="SFLDS00029">
    <property type="entry name" value="Radical_SAM"/>
    <property type="match status" value="1"/>
</dbReference>
<reference evidence="6" key="1">
    <citation type="journal article" date="2020" name="mSystems">
        <title>Genome- and Community-Level Interaction Insights into Carbon Utilization and Element Cycling Functions of Hydrothermarchaeota in Hydrothermal Sediment.</title>
        <authorList>
            <person name="Zhou Z."/>
            <person name="Liu Y."/>
            <person name="Xu W."/>
            <person name="Pan J."/>
            <person name="Luo Z.H."/>
            <person name="Li M."/>
        </authorList>
    </citation>
    <scope>NUCLEOTIDE SEQUENCE [LARGE SCALE GENOMIC DNA]</scope>
    <source>
        <strain evidence="6">SpSt-258</strain>
    </source>
</reference>
<sequence>MKLETKIKINNFLMKNLLYGIFHNGNNPFLRPILLPVVEKGIWLALKNVPGPVGLPGVIQDKFYMLRAMVYSGIRFGTTSKFTDTIVNKAILSNLRAEKENEFRAVFGFDPPGFMTISPAKRCNLRCKGCYANSASEKDQLPYDILSRAIKEMHDLWGARFVVISGGEPMLYRWDNKGIMDIFEEHPDSLFLMYTNGSLINEEIAEKFAELGNITPAVSVEGMEKTTEGRRGKGFFDKIVRTLTLLKKHRVTFGISITATRDNAEEIVSDEFIDFYFNKLGAAYAWVFHYMPIGRDIAPELIPTPEQRVMLWKKSWEIIRDKKIMYADFWNHGPVSDGCISAGRPGGYLYLDWQANVYPCVFFPYAAANLKEIYKKGGNLNDLINLPLHKRIREWQFKYWKEGDLLRPCPIRDHYLIAKKFVIETHAKPADQAAEEILKDPDYEKKMAEYDFELEKKTRKIWEEVYRNGTRKAV</sequence>
<dbReference type="SUPFAM" id="SSF102114">
    <property type="entry name" value="Radical SAM enzymes"/>
    <property type="match status" value="1"/>
</dbReference>
<dbReference type="PANTHER" id="PTHR43524">
    <property type="entry name" value="RADICAL SAM SUPERFAMILY PROTEIN"/>
    <property type="match status" value="1"/>
</dbReference>
<keyword evidence="4" id="KW-0411">Iron-sulfur</keyword>
<dbReference type="InterPro" id="IPR007197">
    <property type="entry name" value="rSAM"/>
</dbReference>
<dbReference type="PROSITE" id="PS51918">
    <property type="entry name" value="RADICAL_SAM"/>
    <property type="match status" value="1"/>
</dbReference>
<organism evidence="6">
    <name type="scientific">candidate division WOR-3 bacterium</name>
    <dbReference type="NCBI Taxonomy" id="2052148"/>
    <lineage>
        <taxon>Bacteria</taxon>
        <taxon>Bacteria division WOR-3</taxon>
    </lineage>
</organism>
<dbReference type="PANTHER" id="PTHR43524:SF1">
    <property type="entry name" value="RADICAL SAM SUPERFAMILY PROTEIN"/>
    <property type="match status" value="1"/>
</dbReference>
<keyword evidence="1" id="KW-0949">S-adenosyl-L-methionine</keyword>
<comment type="caution">
    <text evidence="6">The sequence shown here is derived from an EMBL/GenBank/DDBJ whole genome shotgun (WGS) entry which is preliminary data.</text>
</comment>
<proteinExistence type="predicted"/>
<evidence type="ECO:0000313" key="6">
    <source>
        <dbReference type="EMBL" id="HDY59631.1"/>
    </source>
</evidence>
<dbReference type="InterPro" id="IPR058240">
    <property type="entry name" value="rSAM_sf"/>
</dbReference>